<keyword evidence="6 7" id="KW-0067">ATP-binding</keyword>
<proteinExistence type="inferred from homology"/>
<organism evidence="8 9">
    <name type="scientific">Meganyctiphanes norvegica</name>
    <name type="common">Northern krill</name>
    <name type="synonym">Thysanopoda norvegica</name>
    <dbReference type="NCBI Taxonomy" id="48144"/>
    <lineage>
        <taxon>Eukaryota</taxon>
        <taxon>Metazoa</taxon>
        <taxon>Ecdysozoa</taxon>
        <taxon>Arthropoda</taxon>
        <taxon>Crustacea</taxon>
        <taxon>Multicrustacea</taxon>
        <taxon>Malacostraca</taxon>
        <taxon>Eumalacostraca</taxon>
        <taxon>Eucarida</taxon>
        <taxon>Euphausiacea</taxon>
        <taxon>Euphausiidae</taxon>
        <taxon>Meganyctiphanes</taxon>
    </lineage>
</organism>
<keyword evidence="5" id="KW-0256">Endoplasmic reticulum</keyword>
<dbReference type="SUPFAM" id="SSF100920">
    <property type="entry name" value="Heat shock protein 70kD (HSP70), peptide-binding domain"/>
    <property type="match status" value="1"/>
</dbReference>
<keyword evidence="4 7" id="KW-0547">Nucleotide-binding</keyword>
<feature type="non-terminal residue" evidence="8">
    <location>
        <position position="1"/>
    </location>
</feature>
<dbReference type="CDD" id="cd10241">
    <property type="entry name" value="ASKHA_NBD_HSP70_BiP"/>
    <property type="match status" value="1"/>
</dbReference>
<dbReference type="Gene3D" id="3.30.420.40">
    <property type="match status" value="2"/>
</dbReference>
<sequence length="555" mass="62468">EDRYVGTVIGIDLGTSYSCVGVFKNGYLEIIPNDQGNRITPSYVAFTNEGEFLIGDAAKNQLTTNPKNTVFNTKLLIGRRWSDRTVQQDIQYLPFNVIEKNEKPHIEVKTSDGNRIFAIEEISAMLLRKLKEDAEAYLGKIVTHAVVTVPAYFSDAQRQATKDAGLIAGLSIIRIINEPTAAAFAYGIIDQKVDVRNIIVFDLGGGTIDVSLLILDAGICEVLATNGDTHLGGEDFNHRVIDYYLKLYKRKTGKTIPKNHIAVQKLRREIERAKRLLSTSEEVKIEIESFFDGCDFTETLTRARFENLNIDLFRSTIASIQNVLNDSNLQKNDIDEIILGGGSTRIPKIQQLVKEFFNGKEPLLNINPDEAIASGAAFQANVLTDKENKSDNLLLDVTPHTVGIETGDGVMSKLIVRNTAIPTKMAHIFTTNVDDQDEVLIQVYEGEHYMTKDNYLLDTFILGGILPAPRGVPEIKVIFEIDANSILIVSAEEMKTGNKENITITNYRNRITHEDFFRMNEYSERLAEKDKMWKERIESRNELECYAYKLKNKVN</sequence>
<dbReference type="PANTHER" id="PTHR19375">
    <property type="entry name" value="HEAT SHOCK PROTEIN 70KDA"/>
    <property type="match status" value="1"/>
</dbReference>
<dbReference type="Proteomes" id="UP001497623">
    <property type="component" value="Unassembled WGS sequence"/>
</dbReference>
<dbReference type="PROSITE" id="PS01036">
    <property type="entry name" value="HSP70_3"/>
    <property type="match status" value="1"/>
</dbReference>
<gene>
    <name evidence="8" type="ORF">MNOR_LOCUS37643</name>
</gene>
<dbReference type="InterPro" id="IPR042050">
    <property type="entry name" value="BIP_NBD"/>
</dbReference>
<dbReference type="InterPro" id="IPR018181">
    <property type="entry name" value="Heat_shock_70_CS"/>
</dbReference>
<dbReference type="FunFam" id="3.30.420.40:FF:000720">
    <property type="entry name" value="Endoplasmic reticulum chaperone BiP"/>
    <property type="match status" value="1"/>
</dbReference>
<dbReference type="InterPro" id="IPR013126">
    <property type="entry name" value="Hsp_70_fam"/>
</dbReference>
<dbReference type="Gene3D" id="3.90.640.10">
    <property type="entry name" value="Actin, Chain A, domain 4"/>
    <property type="match status" value="1"/>
</dbReference>
<dbReference type="GO" id="GO:0005788">
    <property type="term" value="C:endoplasmic reticulum lumen"/>
    <property type="evidence" value="ECO:0007669"/>
    <property type="project" value="UniProtKB-SubCell"/>
</dbReference>
<dbReference type="FunFam" id="3.90.640.10:FF:000153">
    <property type="entry name" value="Endoplasmic reticulum chaperone BiP"/>
    <property type="match status" value="1"/>
</dbReference>
<evidence type="ECO:0000256" key="5">
    <source>
        <dbReference type="ARBA" id="ARBA00022824"/>
    </source>
</evidence>
<evidence type="ECO:0000313" key="9">
    <source>
        <dbReference type="Proteomes" id="UP001497623"/>
    </source>
</evidence>
<comment type="similarity">
    <text evidence="2 7">Belongs to the heat shock protein 70 family.</text>
</comment>
<protein>
    <recommendedName>
        <fullName evidence="10">Heat shock protein 70</fullName>
    </recommendedName>
</protein>
<evidence type="ECO:0000256" key="6">
    <source>
        <dbReference type="ARBA" id="ARBA00022840"/>
    </source>
</evidence>
<dbReference type="AlphaFoldDB" id="A0AAV2SJZ6"/>
<dbReference type="PROSITE" id="PS00329">
    <property type="entry name" value="HSP70_2"/>
    <property type="match status" value="1"/>
</dbReference>
<dbReference type="FunFam" id="3.30.30.30:FF:000005">
    <property type="entry name" value="Heat shock protein ssb1"/>
    <property type="match status" value="1"/>
</dbReference>
<keyword evidence="9" id="KW-1185">Reference proteome</keyword>
<accession>A0AAV2SJZ6</accession>
<comment type="caution">
    <text evidence="8">The sequence shown here is derived from an EMBL/GenBank/DDBJ whole genome shotgun (WGS) entry which is preliminary data.</text>
</comment>
<dbReference type="GO" id="GO:0140662">
    <property type="term" value="F:ATP-dependent protein folding chaperone"/>
    <property type="evidence" value="ECO:0007669"/>
    <property type="project" value="InterPro"/>
</dbReference>
<feature type="non-terminal residue" evidence="8">
    <location>
        <position position="555"/>
    </location>
</feature>
<dbReference type="Pfam" id="PF00012">
    <property type="entry name" value="HSP70"/>
    <property type="match status" value="1"/>
</dbReference>
<evidence type="ECO:0000256" key="3">
    <source>
        <dbReference type="ARBA" id="ARBA00022729"/>
    </source>
</evidence>
<evidence type="ECO:0008006" key="10">
    <source>
        <dbReference type="Google" id="ProtNLM"/>
    </source>
</evidence>
<dbReference type="InterPro" id="IPR043129">
    <property type="entry name" value="ATPase_NBD"/>
</dbReference>
<dbReference type="EMBL" id="CAXKWB010077816">
    <property type="protein sequence ID" value="CAL4201796.1"/>
    <property type="molecule type" value="Genomic_DNA"/>
</dbReference>
<comment type="subcellular location">
    <subcellularLocation>
        <location evidence="1">Endoplasmic reticulum lumen</location>
    </subcellularLocation>
</comment>
<reference evidence="8 9" key="1">
    <citation type="submission" date="2024-05" db="EMBL/GenBank/DDBJ databases">
        <authorList>
            <person name="Wallberg A."/>
        </authorList>
    </citation>
    <scope>NUCLEOTIDE SEQUENCE [LARGE SCALE GENOMIC DNA]</scope>
</reference>
<dbReference type="InterPro" id="IPR029047">
    <property type="entry name" value="HSP70_peptide-bd_sf"/>
</dbReference>
<dbReference type="Gene3D" id="2.60.34.10">
    <property type="entry name" value="Substrate Binding Domain Of DNAk, Chain A, domain 1"/>
    <property type="match status" value="1"/>
</dbReference>
<evidence type="ECO:0000256" key="1">
    <source>
        <dbReference type="ARBA" id="ARBA00004319"/>
    </source>
</evidence>
<dbReference type="GO" id="GO:0005524">
    <property type="term" value="F:ATP binding"/>
    <property type="evidence" value="ECO:0007669"/>
    <property type="project" value="UniProtKB-KW"/>
</dbReference>
<dbReference type="SUPFAM" id="SSF53067">
    <property type="entry name" value="Actin-like ATPase domain"/>
    <property type="match status" value="2"/>
</dbReference>
<dbReference type="FunFam" id="2.60.34.10:FF:000012">
    <property type="entry name" value="Heat shock 70 kDa protein"/>
    <property type="match status" value="1"/>
</dbReference>
<evidence type="ECO:0000256" key="4">
    <source>
        <dbReference type="ARBA" id="ARBA00022741"/>
    </source>
</evidence>
<keyword evidence="3" id="KW-0732">Signal</keyword>
<evidence type="ECO:0000313" key="8">
    <source>
        <dbReference type="EMBL" id="CAL4201796.1"/>
    </source>
</evidence>
<dbReference type="PRINTS" id="PR00301">
    <property type="entry name" value="HEATSHOCK70"/>
</dbReference>
<evidence type="ECO:0000256" key="7">
    <source>
        <dbReference type="RuleBase" id="RU003322"/>
    </source>
</evidence>
<dbReference type="PROSITE" id="PS00297">
    <property type="entry name" value="HSP70_1"/>
    <property type="match status" value="1"/>
</dbReference>
<name>A0AAV2SJZ6_MEGNR</name>
<evidence type="ECO:0000256" key="2">
    <source>
        <dbReference type="ARBA" id="ARBA00007381"/>
    </source>
</evidence>